<evidence type="ECO:0000313" key="3">
    <source>
        <dbReference type="Proteomes" id="UP001597090"/>
    </source>
</evidence>
<dbReference type="CDD" id="cd00077">
    <property type="entry name" value="HDc"/>
    <property type="match status" value="1"/>
</dbReference>
<evidence type="ECO:0000313" key="2">
    <source>
        <dbReference type="EMBL" id="MFD0738445.1"/>
    </source>
</evidence>
<dbReference type="SMART" id="SM00471">
    <property type="entry name" value="HDc"/>
    <property type="match status" value="1"/>
</dbReference>
<dbReference type="EMBL" id="JBHTIH010000002">
    <property type="protein sequence ID" value="MFD0738445.1"/>
    <property type="molecule type" value="Genomic_DNA"/>
</dbReference>
<reference evidence="3" key="1">
    <citation type="journal article" date="2019" name="Int. J. Syst. Evol. Microbiol.">
        <title>The Global Catalogue of Microorganisms (GCM) 10K type strain sequencing project: providing services to taxonomists for standard genome sequencing and annotation.</title>
        <authorList>
            <consortium name="The Broad Institute Genomics Platform"/>
            <consortium name="The Broad Institute Genome Sequencing Center for Infectious Disease"/>
            <person name="Wu L."/>
            <person name="Ma J."/>
        </authorList>
    </citation>
    <scope>NUCLEOTIDE SEQUENCE [LARGE SCALE GENOMIC DNA]</scope>
    <source>
        <strain evidence="3">CCUG 55491</strain>
    </source>
</reference>
<sequence length="415" mass="46386">MNAETQEFRISVHGLTLDMFVARLDRPWIGTGFPLEGLKITSDDQIFQLQRLCAFVHVDVSRGRSPDLRYVSFNDDAMMRHARGEDEIEALRRTRWVPTTGFDTELGDATQAHVRLQAGINAVMDDLHNGGKLDLDKLSEGIDTLVDSITRNPSAVPWILELRRKSDYSYQHALGCSVWAATFGRHLGLEKEQLRDLAMGGLLCDIGKVRLPDELLARQGRLSDADWSLLHSHVTESSRIVEDTPGLSAGVIEMVAHHHERHDGSGYPRGLRGTQIPIFARIIGLIDSYDAMTSTRPHAPSRAPHEVIMELYQCRDTLFQAELVEQFIRTSGIYPTGSLVELSDGTVGVVMSVHSLKRLRPCVLLLLDADKRPLPEFRTIDLSQIEEDVQQRPLSIKGSLPRGAYGVDPAQLFLD</sequence>
<keyword evidence="3" id="KW-1185">Reference proteome</keyword>
<protein>
    <submittedName>
        <fullName evidence="2">HD-GYP domain-containing protein</fullName>
        <ecNumber evidence="2">3.1.4.-</ecNumber>
    </submittedName>
</protein>
<proteinExistence type="predicted"/>
<dbReference type="Gene3D" id="1.10.3210.10">
    <property type="entry name" value="Hypothetical protein af1432"/>
    <property type="match status" value="1"/>
</dbReference>
<dbReference type="PROSITE" id="PS51832">
    <property type="entry name" value="HD_GYP"/>
    <property type="match status" value="1"/>
</dbReference>
<feature type="domain" description="HD-GYP" evidence="1">
    <location>
        <begin position="147"/>
        <end position="343"/>
    </location>
</feature>
<organism evidence="2 3">
    <name type="scientific">Lysobacter koreensis</name>
    <dbReference type="NCBI Taxonomy" id="266122"/>
    <lineage>
        <taxon>Bacteria</taxon>
        <taxon>Pseudomonadati</taxon>
        <taxon>Pseudomonadota</taxon>
        <taxon>Gammaproteobacteria</taxon>
        <taxon>Lysobacterales</taxon>
        <taxon>Lysobacteraceae</taxon>
        <taxon>Lysobacter</taxon>
    </lineage>
</organism>
<name>A0ABW2YLB7_9GAMM</name>
<dbReference type="InterPro" id="IPR037522">
    <property type="entry name" value="HD_GYP_dom"/>
</dbReference>
<gene>
    <name evidence="2" type="ORF">ACFQZQ_03980</name>
</gene>
<dbReference type="Pfam" id="PF11871">
    <property type="entry name" value="DUF3391"/>
    <property type="match status" value="1"/>
</dbReference>
<dbReference type="InterPro" id="IPR021812">
    <property type="entry name" value="DUF3391"/>
</dbReference>
<dbReference type="PANTHER" id="PTHR43155:SF2">
    <property type="entry name" value="CYCLIC DI-GMP PHOSPHODIESTERASE PA4108"/>
    <property type="match status" value="1"/>
</dbReference>
<dbReference type="GO" id="GO:0016787">
    <property type="term" value="F:hydrolase activity"/>
    <property type="evidence" value="ECO:0007669"/>
    <property type="project" value="UniProtKB-KW"/>
</dbReference>
<dbReference type="Proteomes" id="UP001597090">
    <property type="component" value="Unassembled WGS sequence"/>
</dbReference>
<dbReference type="EC" id="3.1.4.-" evidence="2"/>
<dbReference type="PANTHER" id="PTHR43155">
    <property type="entry name" value="CYCLIC DI-GMP PHOSPHODIESTERASE PA4108-RELATED"/>
    <property type="match status" value="1"/>
</dbReference>
<comment type="caution">
    <text evidence="2">The sequence shown here is derived from an EMBL/GenBank/DDBJ whole genome shotgun (WGS) entry which is preliminary data.</text>
</comment>
<dbReference type="SUPFAM" id="SSF109604">
    <property type="entry name" value="HD-domain/PDEase-like"/>
    <property type="match status" value="1"/>
</dbReference>
<accession>A0ABW2YLB7</accession>
<keyword evidence="2" id="KW-0378">Hydrolase</keyword>
<evidence type="ECO:0000259" key="1">
    <source>
        <dbReference type="PROSITE" id="PS51832"/>
    </source>
</evidence>
<dbReference type="RefSeq" id="WP_386811368.1">
    <property type="nucleotide sequence ID" value="NZ_JBHTIH010000002.1"/>
</dbReference>
<dbReference type="InterPro" id="IPR003607">
    <property type="entry name" value="HD/PDEase_dom"/>
</dbReference>
<dbReference type="Pfam" id="PF13487">
    <property type="entry name" value="HD_5"/>
    <property type="match status" value="1"/>
</dbReference>